<dbReference type="Proteomes" id="UP000610124">
    <property type="component" value="Unassembled WGS sequence"/>
</dbReference>
<feature type="region of interest" description="Disordered" evidence="1">
    <location>
        <begin position="29"/>
        <end position="85"/>
    </location>
</feature>
<accession>A0A8H9LMQ8</accession>
<dbReference type="Gene3D" id="2.170.16.10">
    <property type="entry name" value="Hedgehog/Intein (Hint) domain"/>
    <property type="match status" value="1"/>
</dbReference>
<evidence type="ECO:0000256" key="1">
    <source>
        <dbReference type="SAM" id="MobiDB-lite"/>
    </source>
</evidence>
<dbReference type="OrthoDB" id="4499611at2"/>
<reference evidence="2" key="2">
    <citation type="submission" date="2020-09" db="EMBL/GenBank/DDBJ databases">
        <authorList>
            <person name="Sun Q."/>
            <person name="Ohkuma M."/>
        </authorList>
    </citation>
    <scope>NUCLEOTIDE SEQUENCE</scope>
    <source>
        <strain evidence="2">JCM 4434</strain>
    </source>
</reference>
<comment type="caution">
    <text evidence="2">The sequence shown here is derived from an EMBL/GenBank/DDBJ whole genome shotgun (WGS) entry which is preliminary data.</text>
</comment>
<dbReference type="GeneID" id="97483273"/>
<dbReference type="AlphaFoldDB" id="A0A8H9LMQ8"/>
<name>A0A8H9LMQ8_KITAU</name>
<organism evidence="2 3">
    <name type="scientific">Kitasatospora aureofaciens</name>
    <name type="common">Streptomyces aureofaciens</name>
    <dbReference type="NCBI Taxonomy" id="1894"/>
    <lineage>
        <taxon>Bacteria</taxon>
        <taxon>Bacillati</taxon>
        <taxon>Actinomycetota</taxon>
        <taxon>Actinomycetes</taxon>
        <taxon>Kitasatosporales</taxon>
        <taxon>Streptomycetaceae</taxon>
        <taxon>Kitasatospora</taxon>
    </lineage>
</organism>
<evidence type="ECO:0000313" key="3">
    <source>
        <dbReference type="Proteomes" id="UP000610124"/>
    </source>
</evidence>
<evidence type="ECO:0000313" key="2">
    <source>
        <dbReference type="EMBL" id="GGU54465.1"/>
    </source>
</evidence>
<dbReference type="RefSeq" id="WP_141763877.1">
    <property type="nucleotide sequence ID" value="NZ_BMUB01000001.1"/>
</dbReference>
<reference evidence="2" key="1">
    <citation type="journal article" date="2014" name="Int. J. Syst. Evol. Microbiol.">
        <title>Complete genome sequence of Corynebacterium casei LMG S-19264T (=DSM 44701T), isolated from a smear-ripened cheese.</title>
        <authorList>
            <consortium name="US DOE Joint Genome Institute (JGI-PGF)"/>
            <person name="Walter F."/>
            <person name="Albersmeier A."/>
            <person name="Kalinowski J."/>
            <person name="Ruckert C."/>
        </authorList>
    </citation>
    <scope>NUCLEOTIDE SEQUENCE</scope>
    <source>
        <strain evidence="2">JCM 4434</strain>
    </source>
</reference>
<proteinExistence type="predicted"/>
<protein>
    <submittedName>
        <fullName evidence="2">Uncharacterized protein</fullName>
    </submittedName>
</protein>
<dbReference type="EMBL" id="BMUB01000001">
    <property type="protein sequence ID" value="GGU54465.1"/>
    <property type="molecule type" value="Genomic_DNA"/>
</dbReference>
<feature type="compositionally biased region" description="Polar residues" evidence="1">
    <location>
        <begin position="32"/>
        <end position="45"/>
    </location>
</feature>
<gene>
    <name evidence="2" type="ORF">GCM10010502_00680</name>
</gene>
<feature type="compositionally biased region" description="Pro residues" evidence="1">
    <location>
        <begin position="62"/>
        <end position="72"/>
    </location>
</feature>
<sequence>MQALGWDFPAERFAWAVVDLGGEVIATDPKTDTTNAEPVTNTIVGSNDRDFTDLTDADPQIRPRPPRSPPPQSIHTGMRPPSTGLTPVTLKIGQCLRTADGKTASVLQVRSYRTSPRPAYSRTIANLHTYYALAGATPILVHNDNEAARLLAGCDVSVESRMVTNSAGEQVERLTVANEDDLLAIADHLAGGSLDNFANRKPEFWRGTLPNGRHRDIDFNLDGHKNPPEGPRVKLSELENNDLGVSKGNKWKTVLKVFVKGREFR</sequence>